<proteinExistence type="predicted"/>
<dbReference type="Gene3D" id="3.40.80.10">
    <property type="entry name" value="Peptidoglycan recognition protein-like"/>
    <property type="match status" value="1"/>
</dbReference>
<organism evidence="1">
    <name type="scientific">marine sediment metagenome</name>
    <dbReference type="NCBI Taxonomy" id="412755"/>
    <lineage>
        <taxon>unclassified sequences</taxon>
        <taxon>metagenomes</taxon>
        <taxon>ecological metagenomes</taxon>
    </lineage>
</organism>
<dbReference type="SUPFAM" id="SSF55846">
    <property type="entry name" value="N-acetylmuramoyl-L-alanine amidase-like"/>
    <property type="match status" value="1"/>
</dbReference>
<protein>
    <submittedName>
        <fullName evidence="1">Uncharacterized protein</fullName>
    </submittedName>
</protein>
<dbReference type="GO" id="GO:0009253">
    <property type="term" value="P:peptidoglycan catabolic process"/>
    <property type="evidence" value="ECO:0007669"/>
    <property type="project" value="InterPro"/>
</dbReference>
<dbReference type="EMBL" id="LAZR01006016">
    <property type="protein sequence ID" value="KKM95373.1"/>
    <property type="molecule type" value="Genomic_DNA"/>
</dbReference>
<comment type="caution">
    <text evidence="1">The sequence shown here is derived from an EMBL/GenBank/DDBJ whole genome shotgun (WGS) entry which is preliminary data.</text>
</comment>
<gene>
    <name evidence="1" type="ORF">LCGC14_1188970</name>
</gene>
<dbReference type="InterPro" id="IPR036505">
    <property type="entry name" value="Amidase/PGRP_sf"/>
</dbReference>
<reference evidence="1" key="1">
    <citation type="journal article" date="2015" name="Nature">
        <title>Complex archaea that bridge the gap between prokaryotes and eukaryotes.</title>
        <authorList>
            <person name="Spang A."/>
            <person name="Saw J.H."/>
            <person name="Jorgensen S.L."/>
            <person name="Zaremba-Niedzwiedzka K."/>
            <person name="Martijn J."/>
            <person name="Lind A.E."/>
            <person name="van Eijk R."/>
            <person name="Schleper C."/>
            <person name="Guy L."/>
            <person name="Ettema T.J."/>
        </authorList>
    </citation>
    <scope>NUCLEOTIDE SEQUENCE</scope>
</reference>
<name>A0A0F9LPX4_9ZZZZ</name>
<evidence type="ECO:0000313" key="1">
    <source>
        <dbReference type="EMBL" id="KKM95373.1"/>
    </source>
</evidence>
<dbReference type="GO" id="GO:0008745">
    <property type="term" value="F:N-acetylmuramoyl-L-alanine amidase activity"/>
    <property type="evidence" value="ECO:0007669"/>
    <property type="project" value="InterPro"/>
</dbReference>
<accession>A0A0F9LPX4</accession>
<dbReference type="AlphaFoldDB" id="A0A0F9LPX4"/>
<sequence>MATIITREKGRRMRVGRWEIVDIRNRYPIVHAHRRSLSQVNVQVIHHDGVLMAPGDADFNGTTLDEDLERMDADYRWAIDTKNLGRFPYHMAATPNGRLFYTLDVGRIGAHVGGHNTRSNALVFLGSFLGQRRPTPEALCAGAKGLLIGWTWLGRLTPIEGHKEMPDQSTRCPGDGWHEWERELLYLATKLGR</sequence>